<evidence type="ECO:0000256" key="1">
    <source>
        <dbReference type="SAM" id="MobiDB-lite"/>
    </source>
</evidence>
<feature type="compositionally biased region" description="Basic and acidic residues" evidence="1">
    <location>
        <begin position="105"/>
        <end position="114"/>
    </location>
</feature>
<protein>
    <submittedName>
        <fullName evidence="2">Uncharacterized protein</fullName>
    </submittedName>
</protein>
<comment type="caution">
    <text evidence="2">The sequence shown here is derived from an EMBL/GenBank/DDBJ whole genome shotgun (WGS) entry which is preliminary data.</text>
</comment>
<sequence>MDVWGGEKGRAVGVCLLVACNGAKGKTIEAEASRDPCRRGRQSVQVGLHKTDGTVARGGGESDRSGFVAEATARLFFVVERNASSSCDGIQPRVSSLHSNCSTRKSGESKRNAEHSPTITIGWKVGQLARMSHTSADLLRAGCPTASTT</sequence>
<evidence type="ECO:0000313" key="3">
    <source>
        <dbReference type="Proteomes" id="UP000784294"/>
    </source>
</evidence>
<dbReference type="EMBL" id="CAAALY010053438">
    <property type="protein sequence ID" value="VEL21853.1"/>
    <property type="molecule type" value="Genomic_DNA"/>
</dbReference>
<accession>A0A448WWD2</accession>
<proteinExistence type="predicted"/>
<evidence type="ECO:0000313" key="2">
    <source>
        <dbReference type="EMBL" id="VEL21853.1"/>
    </source>
</evidence>
<reference evidence="2" key="1">
    <citation type="submission" date="2018-11" db="EMBL/GenBank/DDBJ databases">
        <authorList>
            <consortium name="Pathogen Informatics"/>
        </authorList>
    </citation>
    <scope>NUCLEOTIDE SEQUENCE</scope>
</reference>
<keyword evidence="3" id="KW-1185">Reference proteome</keyword>
<organism evidence="2 3">
    <name type="scientific">Protopolystoma xenopodis</name>
    <dbReference type="NCBI Taxonomy" id="117903"/>
    <lineage>
        <taxon>Eukaryota</taxon>
        <taxon>Metazoa</taxon>
        <taxon>Spiralia</taxon>
        <taxon>Lophotrochozoa</taxon>
        <taxon>Platyhelminthes</taxon>
        <taxon>Monogenea</taxon>
        <taxon>Polyopisthocotylea</taxon>
        <taxon>Polystomatidea</taxon>
        <taxon>Polystomatidae</taxon>
        <taxon>Protopolystoma</taxon>
    </lineage>
</organism>
<dbReference type="AlphaFoldDB" id="A0A448WWD2"/>
<feature type="region of interest" description="Disordered" evidence="1">
    <location>
        <begin position="96"/>
        <end position="116"/>
    </location>
</feature>
<gene>
    <name evidence="2" type="ORF">PXEA_LOCUS15293</name>
</gene>
<name>A0A448WWD2_9PLAT</name>
<dbReference type="Proteomes" id="UP000784294">
    <property type="component" value="Unassembled WGS sequence"/>
</dbReference>